<evidence type="ECO:0000313" key="2">
    <source>
        <dbReference type="Proteomes" id="UP000179934"/>
    </source>
</evidence>
<evidence type="ECO:0000313" key="1">
    <source>
        <dbReference type="EMBL" id="OHY95099.1"/>
    </source>
</evidence>
<accession>A0A1S2D3Z2</accession>
<organism evidence="1 2">
    <name type="scientific">Aeromonas sobria</name>
    <dbReference type="NCBI Taxonomy" id="646"/>
    <lineage>
        <taxon>Bacteria</taxon>
        <taxon>Pseudomonadati</taxon>
        <taxon>Pseudomonadota</taxon>
        <taxon>Gammaproteobacteria</taxon>
        <taxon>Aeromonadales</taxon>
        <taxon>Aeromonadaceae</taxon>
        <taxon>Aeromonas</taxon>
    </lineage>
</organism>
<protein>
    <submittedName>
        <fullName evidence="1">Uncharacterized protein</fullName>
    </submittedName>
</protein>
<name>A0A1S2D3Z2_AERSO</name>
<comment type="caution">
    <text evidence="1">The sequence shown here is derived from an EMBL/GenBank/DDBJ whole genome shotgun (WGS) entry which is preliminary data.</text>
</comment>
<proteinExistence type="predicted"/>
<dbReference type="Proteomes" id="UP000179934">
    <property type="component" value="Unassembled WGS sequence"/>
</dbReference>
<sequence length="67" mass="7327">MKRPIRATSFCVLFSADPRIGRSCQLLGDRAELVALISNLIGVVIGALLNERNSVISFFFGSSNQQQ</sequence>
<reference evidence="1 2" key="1">
    <citation type="submission" date="2016-09" db="EMBL/GenBank/DDBJ databases">
        <title>Draft Genome Sequence of Aeromonas sobria Strain 08005, Isolated from Sick Rana catesbeiana.</title>
        <authorList>
            <person name="Yang Q."/>
        </authorList>
    </citation>
    <scope>NUCLEOTIDE SEQUENCE [LARGE SCALE GENOMIC DNA]</scope>
    <source>
        <strain evidence="1 2">08005</strain>
    </source>
</reference>
<dbReference type="RefSeq" id="WP_042019059.1">
    <property type="nucleotide sequence ID" value="NZ_CDBW01000006.1"/>
</dbReference>
<dbReference type="GeneID" id="58921254"/>
<dbReference type="AlphaFoldDB" id="A0A1S2D3Z2"/>
<gene>
    <name evidence="1" type="ORF">BJD16_08940</name>
</gene>
<dbReference type="EMBL" id="MKFU01000004">
    <property type="protein sequence ID" value="OHY95099.1"/>
    <property type="molecule type" value="Genomic_DNA"/>
</dbReference>